<sequence length="646" mass="74945">MNQVLNSVPYTKLASQKSPIRKTKNWFALVLVIALVSISTTLIYSRYNLSDEVAVQTEEHEKVIADQQANHRDKRTIIFPNSFHLADSELVDYYIKDLEEALDPQDLLFRNRFTHRLPDGLSYKPEEIELFSAWSDDITDKQCPTLSRKITVEGSPPANKNSDLKKILTKFMTEGSAYYQEVKPFFPDLKKQLDEDTINKHWFQLIGSSVYLQQYGVHLMISRVFYSQTGQKVQPVISLSYLQVFDRDWNELENVELIVPTEDGSYKPILYPQFAPMPVYHNEKQTNGRFYGVEDPRIQLITNPQGYEEPIIVYNSHHRKIKETEFGNDAEGTVKFKSYRSIFMAWLWRTQTGKSNLEELPTADANVRTMEYIKVKEIRRPNDERSSKEKNWALFMNHQERLEYGYDNYMYFVYQFRNLKILKCPIYEDEPCTWEYQADEKMGSGLLHGGSELVNINKLLDQYDYPELQTLKDKFPKDRELWIGLARAVMVNCGCGSKMYRPNLVVLVKQGKDYKFAYVSSFFSLGIVILPWEKGKSLCEGKNLIIPNGISSWTIEKEDEKLVDYMAFTISRKDATVEVVHMKGLLNALLLDDPHPRLLDTDQQGFTTNTQIDCALNASKNFCKVYAANIKAIEEVEEEVPKDGKQ</sequence>
<comment type="subcellular location">
    <subcellularLocation>
        <location evidence="1">Membrane</location>
        <topology evidence="1">Single-pass type II membrane protein</topology>
    </subcellularLocation>
</comment>
<evidence type="ECO:0000256" key="10">
    <source>
        <dbReference type="SAM" id="Phobius"/>
    </source>
</evidence>
<gene>
    <name evidence="11" type="primary">BMT1_4</name>
    <name evidence="11" type="ORF">Cantr_00414</name>
</gene>
<accession>A0A367YEZ1</accession>
<keyword evidence="12" id="KW-1185">Reference proteome</keyword>
<dbReference type="STRING" id="5486.A0A367YEZ1"/>
<dbReference type="Proteomes" id="UP000253472">
    <property type="component" value="Unassembled WGS sequence"/>
</dbReference>
<keyword evidence="6" id="KW-0735">Signal-anchor</keyword>
<reference evidence="11 12" key="1">
    <citation type="submission" date="2018-06" db="EMBL/GenBank/DDBJ databases">
        <title>Whole genome sequencing of Candida tropicalis (genome annotated by CSBL at Korea University).</title>
        <authorList>
            <person name="Ahn J."/>
        </authorList>
    </citation>
    <scope>NUCLEOTIDE SEQUENCE [LARGE SCALE GENOMIC DNA]</scope>
    <source>
        <strain evidence="11 12">ATCC 20962</strain>
    </source>
</reference>
<dbReference type="InterPro" id="IPR021988">
    <property type="entry name" value="BMT1"/>
</dbReference>
<evidence type="ECO:0000256" key="3">
    <source>
        <dbReference type="ARBA" id="ARBA00022676"/>
    </source>
</evidence>
<evidence type="ECO:0000256" key="1">
    <source>
        <dbReference type="ARBA" id="ARBA00004606"/>
    </source>
</evidence>
<protein>
    <submittedName>
        <fullName evidence="11">Beta-mannosyltransferase 1</fullName>
    </submittedName>
</protein>
<evidence type="ECO:0000256" key="5">
    <source>
        <dbReference type="ARBA" id="ARBA00022692"/>
    </source>
</evidence>
<dbReference type="Pfam" id="PF12141">
    <property type="entry name" value="BMT"/>
    <property type="match status" value="1"/>
</dbReference>
<organism evidence="11 12">
    <name type="scientific">Candida viswanathii</name>
    <dbReference type="NCBI Taxonomy" id="5486"/>
    <lineage>
        <taxon>Eukaryota</taxon>
        <taxon>Fungi</taxon>
        <taxon>Dikarya</taxon>
        <taxon>Ascomycota</taxon>
        <taxon>Saccharomycotina</taxon>
        <taxon>Pichiomycetes</taxon>
        <taxon>Debaryomycetaceae</taxon>
        <taxon>Candida/Lodderomyces clade</taxon>
        <taxon>Candida</taxon>
    </lineage>
</organism>
<dbReference type="GO" id="GO:0016020">
    <property type="term" value="C:membrane"/>
    <property type="evidence" value="ECO:0007669"/>
    <property type="project" value="UniProtKB-SubCell"/>
</dbReference>
<comment type="caution">
    <text evidence="11">The sequence shown here is derived from an EMBL/GenBank/DDBJ whole genome shotgun (WGS) entry which is preliminary data.</text>
</comment>
<comment type="similarity">
    <text evidence="2">Belongs to the BMT family.</text>
</comment>
<evidence type="ECO:0000256" key="7">
    <source>
        <dbReference type="ARBA" id="ARBA00022989"/>
    </source>
</evidence>
<evidence type="ECO:0000256" key="6">
    <source>
        <dbReference type="ARBA" id="ARBA00022968"/>
    </source>
</evidence>
<proteinExistence type="inferred from homology"/>
<evidence type="ECO:0000313" key="12">
    <source>
        <dbReference type="Proteomes" id="UP000253472"/>
    </source>
</evidence>
<dbReference type="EMBL" id="QLNQ01000022">
    <property type="protein sequence ID" value="RCK64424.1"/>
    <property type="molecule type" value="Genomic_DNA"/>
</dbReference>
<keyword evidence="5 10" id="KW-0812">Transmembrane</keyword>
<dbReference type="GO" id="GO:0000030">
    <property type="term" value="F:mannosyltransferase activity"/>
    <property type="evidence" value="ECO:0007669"/>
    <property type="project" value="InterPro"/>
</dbReference>
<keyword evidence="3 11" id="KW-0328">Glycosyltransferase</keyword>
<dbReference type="GO" id="GO:0071555">
    <property type="term" value="P:cell wall organization"/>
    <property type="evidence" value="ECO:0007669"/>
    <property type="project" value="UniProtKB-KW"/>
</dbReference>
<evidence type="ECO:0000256" key="4">
    <source>
        <dbReference type="ARBA" id="ARBA00022679"/>
    </source>
</evidence>
<name>A0A367YEZ1_9ASCO</name>
<feature type="transmembrane region" description="Helical" evidence="10">
    <location>
        <begin position="26"/>
        <end position="47"/>
    </location>
</feature>
<keyword evidence="8 10" id="KW-0472">Membrane</keyword>
<evidence type="ECO:0000313" key="11">
    <source>
        <dbReference type="EMBL" id="RCK64424.1"/>
    </source>
</evidence>
<dbReference type="OrthoDB" id="3631276at2759"/>
<keyword evidence="4 11" id="KW-0808">Transferase</keyword>
<dbReference type="AlphaFoldDB" id="A0A367YEZ1"/>
<keyword evidence="9" id="KW-0961">Cell wall biogenesis/degradation</keyword>
<keyword evidence="7 10" id="KW-1133">Transmembrane helix</keyword>
<evidence type="ECO:0000256" key="2">
    <source>
        <dbReference type="ARBA" id="ARBA00009486"/>
    </source>
</evidence>
<evidence type="ECO:0000256" key="9">
    <source>
        <dbReference type="ARBA" id="ARBA00023316"/>
    </source>
</evidence>
<evidence type="ECO:0000256" key="8">
    <source>
        <dbReference type="ARBA" id="ARBA00023136"/>
    </source>
</evidence>